<feature type="transmembrane region" description="Helical" evidence="1">
    <location>
        <begin position="12"/>
        <end position="28"/>
    </location>
</feature>
<evidence type="ECO:0000313" key="3">
    <source>
        <dbReference type="Proteomes" id="UP000050544"/>
    </source>
</evidence>
<keyword evidence="1" id="KW-1133">Transmembrane helix</keyword>
<dbReference type="Pfam" id="PF10823">
    <property type="entry name" value="DUF2568"/>
    <property type="match status" value="1"/>
</dbReference>
<dbReference type="OrthoDB" id="4557830at2"/>
<dbReference type="AlphaFoldDB" id="A0A0P6XTV9"/>
<accession>A0A0P6XTV9</accession>
<evidence type="ECO:0008006" key="4">
    <source>
        <dbReference type="Google" id="ProtNLM"/>
    </source>
</evidence>
<evidence type="ECO:0000313" key="2">
    <source>
        <dbReference type="EMBL" id="KPL83710.1"/>
    </source>
</evidence>
<keyword evidence="1" id="KW-0812">Transmembrane</keyword>
<evidence type="ECO:0000256" key="1">
    <source>
        <dbReference type="SAM" id="Phobius"/>
    </source>
</evidence>
<feature type="transmembrane region" description="Helical" evidence="1">
    <location>
        <begin position="95"/>
        <end position="112"/>
    </location>
</feature>
<dbReference type="RefSeq" id="WP_054520079.1">
    <property type="nucleotide sequence ID" value="NZ_LGKO01000002.1"/>
</dbReference>
<protein>
    <recommendedName>
        <fullName evidence="4">DUF2568 domain-containing protein</fullName>
    </recommendedName>
</protein>
<dbReference type="EMBL" id="LGKO01000002">
    <property type="protein sequence ID" value="KPL83710.1"/>
    <property type="molecule type" value="Genomic_DNA"/>
</dbReference>
<name>A0A0P6XTV9_9CHLR</name>
<dbReference type="Proteomes" id="UP000050544">
    <property type="component" value="Unassembled WGS sequence"/>
</dbReference>
<organism evidence="2 3">
    <name type="scientific">Thermanaerothrix daxensis</name>
    <dbReference type="NCBI Taxonomy" id="869279"/>
    <lineage>
        <taxon>Bacteria</taxon>
        <taxon>Bacillati</taxon>
        <taxon>Chloroflexota</taxon>
        <taxon>Anaerolineae</taxon>
        <taxon>Anaerolineales</taxon>
        <taxon>Anaerolineaceae</taxon>
        <taxon>Thermanaerothrix</taxon>
    </lineage>
</organism>
<proteinExistence type="predicted"/>
<comment type="caution">
    <text evidence="2">The sequence shown here is derived from an EMBL/GenBank/DDBJ whole genome shotgun (WGS) entry which is preliminary data.</text>
</comment>
<sequence>MASNPINLAVRFLLEVAGLIAMGVWGWNQGRGVLRFVLALGIPVIAAAIWVTFGVANDRPSGRVPVPIPGMLRLGLELVFFGFSVWALYRSGAITLSWIFGVIIALHYLLSFDRVLRLLKG</sequence>
<keyword evidence="1" id="KW-0472">Membrane</keyword>
<reference evidence="2 3" key="1">
    <citation type="submission" date="2015-07" db="EMBL/GenBank/DDBJ databases">
        <title>Whole genome sequence of Thermanaerothrix daxensis DSM 23592.</title>
        <authorList>
            <person name="Hemp J."/>
            <person name="Ward L.M."/>
            <person name="Pace L.A."/>
            <person name="Fischer W.W."/>
        </authorList>
    </citation>
    <scope>NUCLEOTIDE SEQUENCE [LARGE SCALE GENOMIC DNA]</scope>
    <source>
        <strain evidence="2 3">GNS-1</strain>
    </source>
</reference>
<dbReference type="InterPro" id="IPR021214">
    <property type="entry name" value="DUF2568"/>
</dbReference>
<feature type="transmembrane region" description="Helical" evidence="1">
    <location>
        <begin position="34"/>
        <end position="56"/>
    </location>
</feature>
<gene>
    <name evidence="2" type="ORF">SE15_00035</name>
</gene>
<keyword evidence="3" id="KW-1185">Reference proteome</keyword>